<keyword evidence="4" id="KW-1185">Reference proteome</keyword>
<gene>
    <name evidence="2" type="ORF">CHUDEA8_1460</name>
    <name evidence="3" type="ORF">GY17_00000572</name>
</gene>
<reference evidence="3 4" key="3">
    <citation type="submission" date="2017-10" db="EMBL/GenBank/DDBJ databases">
        <title>Consistent, comparative and evidence-based genome annotation and re-annotation for the closely-related species, Cryptosporidium parvum, C. hominis and C. tyzzeri.</title>
        <authorList>
            <person name="Baptista R.P."/>
            <person name="Li Y."/>
            <person name="Sateriale A."/>
            <person name="Striepen B."/>
            <person name="Kissinger J.C."/>
        </authorList>
    </citation>
    <scope>NUCLEOTIDE SEQUENCE [LARGE SCALE GENOMIC DNA]</scope>
    <source>
        <strain evidence="3">30976</strain>
    </source>
</reference>
<evidence type="ECO:0000313" key="3">
    <source>
        <dbReference type="EMBL" id="PPS98268.1"/>
    </source>
</evidence>
<reference evidence="2" key="2">
    <citation type="submission" date="2015-08" db="EMBL/GenBank/DDBJ databases">
        <authorList>
            <person name="Babu N.S."/>
            <person name="Beckwith C.J."/>
            <person name="Beseler K.G."/>
            <person name="Brison A."/>
            <person name="Carone J.V."/>
            <person name="Caskin T.P."/>
            <person name="Diamond M."/>
            <person name="Durham M.E."/>
            <person name="Foxe J.M."/>
            <person name="Go M."/>
            <person name="Henderson B.A."/>
            <person name="Jones I.B."/>
            <person name="McGettigan J.A."/>
            <person name="Micheletti S.J."/>
            <person name="Nasrallah M.E."/>
            <person name="Ortiz D."/>
            <person name="Piller C.R."/>
            <person name="Privatt S.R."/>
            <person name="Schneider S.L."/>
            <person name="Sharp S."/>
            <person name="Smith T.C."/>
            <person name="Stanton J.D."/>
            <person name="Ullery H.E."/>
            <person name="Wilson R.J."/>
            <person name="Serrano M.G."/>
            <person name="Buck G."/>
            <person name="Lee V."/>
            <person name="Wang Y."/>
            <person name="Carvalho R."/>
            <person name="Voegtly L."/>
            <person name="Shi R."/>
            <person name="Duckworth R."/>
            <person name="Johnson A."/>
            <person name="Loviza R."/>
            <person name="Walstead R."/>
            <person name="Shah Z."/>
            <person name="Kiflezghi M."/>
            <person name="Wade K."/>
            <person name="Ball S.L."/>
            <person name="Bradley K.W."/>
            <person name="Asai D.J."/>
            <person name="Bowman C.A."/>
            <person name="Russell D.A."/>
            <person name="Pope W.H."/>
            <person name="Jacobs-Sera D."/>
            <person name="Hendrix R.W."/>
            <person name="Hatfull G.F."/>
        </authorList>
    </citation>
    <scope>NUCLEOTIDE SEQUENCE [LARGE SCALE GENOMIC DNA]</scope>
</reference>
<dbReference type="VEuPathDB" id="CryptoDB:Chro.80173"/>
<dbReference type="PANTHER" id="PTHR12069">
    <property type="entry name" value="DNA-DIRECTED RNA POLYMERASES III 80 KDA POLYPEPTIDE RNA POLYMERASE III SUBUNIT 5"/>
    <property type="match status" value="1"/>
</dbReference>
<accession>A0A0S4TKE0</accession>
<dbReference type="GO" id="GO:0005666">
    <property type="term" value="C:RNA polymerase III complex"/>
    <property type="evidence" value="ECO:0007669"/>
    <property type="project" value="TreeGrafter"/>
</dbReference>
<dbReference type="EMBL" id="JTAI01000002">
    <property type="protein sequence ID" value="PPS98268.1"/>
    <property type="molecule type" value="Genomic_DNA"/>
</dbReference>
<dbReference type="EMBL" id="LN877954">
    <property type="protein sequence ID" value="CUV07692.1"/>
    <property type="molecule type" value="Genomic_DNA"/>
</dbReference>
<name>A0A0S4TKE0_CRYHO</name>
<keyword evidence="3" id="KW-0240">DNA-directed RNA polymerase</keyword>
<dbReference type="VEuPathDB" id="CryptoDB:GY17_00000572"/>
<dbReference type="GO" id="GO:0042797">
    <property type="term" value="P:tRNA transcription by RNA polymerase III"/>
    <property type="evidence" value="ECO:0007669"/>
    <property type="project" value="TreeGrafter"/>
</dbReference>
<organism evidence="2">
    <name type="scientific">Cryptosporidium hominis</name>
    <dbReference type="NCBI Taxonomy" id="237895"/>
    <lineage>
        <taxon>Eukaryota</taxon>
        <taxon>Sar</taxon>
        <taxon>Alveolata</taxon>
        <taxon>Apicomplexa</taxon>
        <taxon>Conoidasida</taxon>
        <taxon>Coccidia</taxon>
        <taxon>Eucoccidiorida</taxon>
        <taxon>Eimeriorina</taxon>
        <taxon>Cryptosporidiidae</taxon>
        <taxon>Cryptosporidium</taxon>
    </lineage>
</organism>
<feature type="region of interest" description="Disordered" evidence="1">
    <location>
        <begin position="69"/>
        <end position="91"/>
    </location>
</feature>
<evidence type="ECO:0000256" key="1">
    <source>
        <dbReference type="SAM" id="MobiDB-lite"/>
    </source>
</evidence>
<dbReference type="Pfam" id="PF04801">
    <property type="entry name" value="RPC5"/>
    <property type="match status" value="2"/>
</dbReference>
<sequence length="895" mass="101356">MNNIQDEIEEEYEVILSHINDVSFHIFQFPMTSKGNSTEKVWQSAFIRPDGGSFQLSYYSGENSEVNNAASNEEMSDQSIPRQGSSEKTENIDKSHLYTVNSKSCLSSANCLVAGYFDHVNKKLYITPISSVQQFRPNFSSIDQKRSASTNVGMVERLSDSADKDERNQSLDDLVLNHGNNTTLDHDMNTSGNNNPLYSGNFPLDSGRLYTTGFENWIKIPCIYPSNSYESLEIIKMLMDVYFDDFISWNNLNSQISEENPMVNQLLSMKHSRNRTHFFDNDIVRYFKMISGIASDINSEFNLPFGGDGQVLPTLRTAGLPKIYTAYQYPPCCPNSSLGGSMGYNFGGIDDSNSIALARSNPNKYIDFLPSHGISGKLLIYDDWLYFGPLSVQELYRMKLSDQIQRITLVYQVIPFNGIKNILKRIYDIKLETNLNSESELSPEIVKTQKNDNTIEQILSKNKIEKFPSDKKLIKILKKFCVLVSGNWVYKSELMYNEYESCCRDLILVLLQRDENAGLNREPIRVATDLPQIKVTNILQEVAVYRSTAWYPKFLFDKKFIEENIEEASYWKNYWAEREKYVVQYIRDNRDTSICTSTYLNNLSAASTSVSNSQLQLLLIFILKIYGAMNVSELLNLCSYHLTLMSVGNASLASIPSNIVGSASLANSSGKPNDSSSQNVNSGSLSYGKVGSNSKFTNKAASNNLISMPSGPSFSQNFIAPTYSPFFSSNPRHNMKQIPFINVNSNISTSIKINKEDINKSLEIIATKIFDDLWVLKSTGDPRIDAIRTIVINYFNGGDRDDVFTITSFIDNIKHCIVKNCAVLSQKNKIWHKFDSDEDSIQTNNGVDNDNNISVYSSQLLHILNNVPEFIWRKIIHEFAFPINETATVWKLKSK</sequence>
<dbReference type="OrthoDB" id="340681at2759"/>
<proteinExistence type="predicted"/>
<dbReference type="InterPro" id="IPR006886">
    <property type="entry name" value="RNA_pol_III_Rpc5"/>
</dbReference>
<dbReference type="AlphaFoldDB" id="A0A0S4TKE0"/>
<reference evidence="3 4" key="1">
    <citation type="submission" date="2014-11" db="EMBL/GenBank/DDBJ databases">
        <title>Comparative genomic analysis of Cryptosporidium hominis reveals occurrence of genetic recombination in virulent subtypes.</title>
        <authorList>
            <person name="Guo Y."/>
            <person name="Tang K."/>
            <person name="Frace M."/>
            <person name="Li N."/>
            <person name="Roellig D.M."/>
            <person name="Sammons S."/>
            <person name="Knipe K."/>
            <person name="Rowe L."/>
            <person name="Feng Y."/>
            <person name="Xiao L."/>
        </authorList>
    </citation>
    <scope>NUCLEOTIDE SEQUENCE [LARGE SCALE GENOMIC DNA]</scope>
    <source>
        <strain evidence="3">30976</strain>
    </source>
</reference>
<evidence type="ECO:0000313" key="2">
    <source>
        <dbReference type="EMBL" id="CUV07692.1"/>
    </source>
</evidence>
<protein>
    <submittedName>
        <fullName evidence="3">DNA-directed RNA polymerase III subunit Rpc5</fullName>
    </submittedName>
</protein>
<evidence type="ECO:0000313" key="4">
    <source>
        <dbReference type="Proteomes" id="UP001429100"/>
    </source>
</evidence>
<dbReference type="VEuPathDB" id="CryptoDB:CHUDEA8_1460"/>
<dbReference type="Proteomes" id="UP000199752">
    <property type="component" value="Chromosome 8"/>
</dbReference>
<dbReference type="VEuPathDB" id="CryptoDB:ChTU502y2012_388g0125"/>
<dbReference type="Proteomes" id="UP001429100">
    <property type="component" value="Unassembled WGS sequence"/>
</dbReference>
<keyword evidence="3" id="KW-0804">Transcription</keyword>
<dbReference type="PANTHER" id="PTHR12069:SF0">
    <property type="entry name" value="DNA-DIRECTED RNA POLYMERASE III SUBUNIT RPC5"/>
    <property type="match status" value="1"/>
</dbReference>